<dbReference type="AlphaFoldDB" id="A0A1E5GVQ4"/>
<dbReference type="EMBL" id="MIJY01000012">
    <property type="protein sequence ID" value="OEG16771.1"/>
    <property type="molecule type" value="Genomic_DNA"/>
</dbReference>
<sequence length="66" mass="7596">MIETCTKQDLIAKGFCEYQARTIIKSAKQEMAKRGCSFYLGSRVGRVPRWIVEEMLGFEFETGKEV</sequence>
<accession>A0A1E5GVQ4</accession>
<dbReference type="RefSeq" id="WP_069663168.1">
    <property type="nucleotide sequence ID" value="NZ_JBHUJJ010000001.1"/>
</dbReference>
<organism evidence="1 2">
    <name type="scientific">Enterococcus termitis</name>
    <dbReference type="NCBI Taxonomy" id="332950"/>
    <lineage>
        <taxon>Bacteria</taxon>
        <taxon>Bacillati</taxon>
        <taxon>Bacillota</taxon>
        <taxon>Bacilli</taxon>
        <taxon>Lactobacillales</taxon>
        <taxon>Enterococcaceae</taxon>
        <taxon>Enterococcus</taxon>
    </lineage>
</organism>
<evidence type="ECO:0008006" key="3">
    <source>
        <dbReference type="Google" id="ProtNLM"/>
    </source>
</evidence>
<evidence type="ECO:0000313" key="2">
    <source>
        <dbReference type="Proteomes" id="UP000095094"/>
    </source>
</evidence>
<reference evidence="2" key="1">
    <citation type="submission" date="2016-09" db="EMBL/GenBank/DDBJ databases">
        <authorList>
            <person name="Gulvik C.A."/>
        </authorList>
    </citation>
    <scope>NUCLEOTIDE SEQUENCE [LARGE SCALE GENOMIC DNA]</scope>
    <source>
        <strain evidence="2">LMG 8895</strain>
    </source>
</reference>
<proteinExistence type="predicted"/>
<evidence type="ECO:0000313" key="1">
    <source>
        <dbReference type="EMBL" id="OEG16771.1"/>
    </source>
</evidence>
<comment type="caution">
    <text evidence="1">The sequence shown here is derived from an EMBL/GenBank/DDBJ whole genome shotgun (WGS) entry which is preliminary data.</text>
</comment>
<keyword evidence="2" id="KW-1185">Reference proteome</keyword>
<dbReference type="Proteomes" id="UP000095094">
    <property type="component" value="Unassembled WGS sequence"/>
</dbReference>
<protein>
    <recommendedName>
        <fullName evidence="3">DUF3173 domain-containing protein</fullName>
    </recommendedName>
</protein>
<gene>
    <name evidence="1" type="ORF">BCR25_04025</name>
</gene>
<dbReference type="Pfam" id="PF11372">
    <property type="entry name" value="DUF3173"/>
    <property type="match status" value="1"/>
</dbReference>
<name>A0A1E5GVQ4_9ENTE</name>
<dbReference type="InterPro" id="IPR021512">
    <property type="entry name" value="DUF3173"/>
</dbReference>